<proteinExistence type="predicted"/>
<dbReference type="PANTHER" id="PTHR39217:SF1">
    <property type="entry name" value="GLUTATHIONE SYNTHETASE"/>
    <property type="match status" value="1"/>
</dbReference>
<reference evidence="1 2" key="1">
    <citation type="submission" date="2023-08" db="EMBL/GenBank/DDBJ databases">
        <title>Draft genome sequence of Algoriphagus taiwanensis.</title>
        <authorList>
            <person name="Takatani N."/>
            <person name="Hosokawa M."/>
            <person name="Sawabe T."/>
        </authorList>
    </citation>
    <scope>NUCLEOTIDE SEQUENCE [LARGE SCALE GENOMIC DNA]</scope>
    <source>
        <strain evidence="1 2">JCM 19755</strain>
    </source>
</reference>
<dbReference type="InterPro" id="IPR053191">
    <property type="entry name" value="DcsG_Biosynth_Enzyme"/>
</dbReference>
<dbReference type="Proteomes" id="UP001307705">
    <property type="component" value="Unassembled WGS sequence"/>
</dbReference>
<dbReference type="RefSeq" id="WP_338227269.1">
    <property type="nucleotide sequence ID" value="NZ_BTPE01000002.1"/>
</dbReference>
<sequence>MPACAFLSISNTEGWFIDDDLVHPYLEELGWTVQNIPWNQDTDWNRFDLVVIRSPWDYQNHLTEFLRVLYKINQSNAILLNSLELVHWNVNKSYLFELESKGVELVPTIKPSFLQLADIRNAFEVFQTDELIVKPQIGANADDTFRIKKSDEASWTIVLPFFKNKVGMLQPFMNSVVEEGEFSLMYFNGKLSHTILKTVGKGDFRVQEEHGGGVIPISKPEEGLLKAAEKAMAALPQPPFYARVDLVRTTKNTFALMELELIEPCLYFRFDPDSPKVFAELLDEFWRKNQAHTNLPHATNHPS</sequence>
<dbReference type="SUPFAM" id="SSF56059">
    <property type="entry name" value="Glutathione synthetase ATP-binding domain-like"/>
    <property type="match status" value="1"/>
</dbReference>
<evidence type="ECO:0000313" key="2">
    <source>
        <dbReference type="Proteomes" id="UP001307705"/>
    </source>
</evidence>
<evidence type="ECO:0000313" key="1">
    <source>
        <dbReference type="EMBL" id="GMQ32449.1"/>
    </source>
</evidence>
<gene>
    <name evidence="1" type="ORF">Ataiwa_07210</name>
</gene>
<protein>
    <submittedName>
        <fullName evidence="1">ATP-grasp domain protein</fullName>
    </submittedName>
</protein>
<keyword evidence="2" id="KW-1185">Reference proteome</keyword>
<organism evidence="1 2">
    <name type="scientific">Algoriphagus taiwanensis</name>
    <dbReference type="NCBI Taxonomy" id="1445656"/>
    <lineage>
        <taxon>Bacteria</taxon>
        <taxon>Pseudomonadati</taxon>
        <taxon>Bacteroidota</taxon>
        <taxon>Cytophagia</taxon>
        <taxon>Cytophagales</taxon>
        <taxon>Cyclobacteriaceae</taxon>
        <taxon>Algoriphagus</taxon>
    </lineage>
</organism>
<comment type="caution">
    <text evidence="1">The sequence shown here is derived from an EMBL/GenBank/DDBJ whole genome shotgun (WGS) entry which is preliminary data.</text>
</comment>
<dbReference type="EMBL" id="BTPE01000002">
    <property type="protein sequence ID" value="GMQ32449.1"/>
    <property type="molecule type" value="Genomic_DNA"/>
</dbReference>
<name>A0ABQ6PWW3_9BACT</name>
<accession>A0ABQ6PWW3</accession>
<dbReference type="PANTHER" id="PTHR39217">
    <property type="match status" value="1"/>
</dbReference>